<keyword evidence="5 7" id="KW-1133">Transmembrane helix</keyword>
<proteinExistence type="inferred from homology"/>
<feature type="transmembrane region" description="Helical" evidence="7">
    <location>
        <begin position="286"/>
        <end position="307"/>
    </location>
</feature>
<evidence type="ECO:0000256" key="3">
    <source>
        <dbReference type="ARBA" id="ARBA00022475"/>
    </source>
</evidence>
<feature type="transmembrane region" description="Helical" evidence="7">
    <location>
        <begin position="68"/>
        <end position="88"/>
    </location>
</feature>
<dbReference type="Proteomes" id="UP000295748">
    <property type="component" value="Chromosome"/>
</dbReference>
<evidence type="ECO:0000313" key="11">
    <source>
        <dbReference type="Proteomes" id="UP000295748"/>
    </source>
</evidence>
<gene>
    <name evidence="10" type="ORF">E4K62_17390</name>
</gene>
<reference evidence="10 11" key="1">
    <citation type="submission" date="2019-03" db="EMBL/GenBank/DDBJ databases">
        <authorList>
            <person name="Dong K."/>
        </authorList>
    </citation>
    <scope>NUCLEOTIDE SEQUENCE [LARGE SCALE GENOMIC DNA]</scope>
    <source>
        <strain evidence="11">dk512</strain>
    </source>
</reference>
<sequence>MERRRRPGAQRGCVRGGPRSAGEVQHRRIRQGGPREARRLHDRVVGRAVGTGERAKGEDGMRSASRSWLTWTLPIVTVAVLLLAWQAVTAGGLVSPSQFPTMTDTMAALGREVGTGRVWPAIGATLAGWVIGMVITILLGLLIGTALAFNAFAQRSAAPVIEIFKAIPAIAILPLVILIAGSTLPMKVFLVCFAAFWPFLIQVIYGVRSMDPIVLDTARALGVRGARRFLMVSVPSASPYLVTGMRIASAQALILCVVAEIVGGAAGIGRNILLAQNTGVVAYPTMYAYILVAGILGIALTGAFFLLEKRVMHWHESQRNIRESNKVGAA</sequence>
<dbReference type="PANTHER" id="PTHR30151:SF0">
    <property type="entry name" value="ABC TRANSPORTER PERMEASE PROTEIN MJ0413-RELATED"/>
    <property type="match status" value="1"/>
</dbReference>
<comment type="similarity">
    <text evidence="7">Belongs to the binding-protein-dependent transport system permease family.</text>
</comment>
<dbReference type="CDD" id="cd06261">
    <property type="entry name" value="TM_PBP2"/>
    <property type="match status" value="1"/>
</dbReference>
<dbReference type="SUPFAM" id="SSF161098">
    <property type="entry name" value="MetI-like"/>
    <property type="match status" value="1"/>
</dbReference>
<feature type="transmembrane region" description="Helical" evidence="7">
    <location>
        <begin position="252"/>
        <end position="274"/>
    </location>
</feature>
<evidence type="ECO:0000256" key="5">
    <source>
        <dbReference type="ARBA" id="ARBA00022989"/>
    </source>
</evidence>
<dbReference type="Pfam" id="PF00528">
    <property type="entry name" value="BPD_transp_1"/>
    <property type="match status" value="1"/>
</dbReference>
<feature type="region of interest" description="Disordered" evidence="8">
    <location>
        <begin position="1"/>
        <end position="37"/>
    </location>
</feature>
<evidence type="ECO:0000259" key="9">
    <source>
        <dbReference type="PROSITE" id="PS50928"/>
    </source>
</evidence>
<comment type="subcellular location">
    <subcellularLocation>
        <location evidence="1 7">Cell membrane</location>
        <topology evidence="1 7">Multi-pass membrane protein</topology>
    </subcellularLocation>
</comment>
<feature type="transmembrane region" description="Helical" evidence="7">
    <location>
        <begin position="188"/>
        <end position="207"/>
    </location>
</feature>
<dbReference type="PANTHER" id="PTHR30151">
    <property type="entry name" value="ALKANE SULFONATE ABC TRANSPORTER-RELATED, MEMBRANE SUBUNIT"/>
    <property type="match status" value="1"/>
</dbReference>
<evidence type="ECO:0000256" key="6">
    <source>
        <dbReference type="ARBA" id="ARBA00023136"/>
    </source>
</evidence>
<protein>
    <submittedName>
        <fullName evidence="10">ABC transporter permease</fullName>
    </submittedName>
</protein>
<feature type="transmembrane region" description="Helical" evidence="7">
    <location>
        <begin position="163"/>
        <end position="182"/>
    </location>
</feature>
<evidence type="ECO:0000256" key="4">
    <source>
        <dbReference type="ARBA" id="ARBA00022692"/>
    </source>
</evidence>
<evidence type="ECO:0000256" key="1">
    <source>
        <dbReference type="ARBA" id="ARBA00004651"/>
    </source>
</evidence>
<keyword evidence="2 7" id="KW-0813">Transport</keyword>
<feature type="domain" description="ABC transmembrane type-1" evidence="9">
    <location>
        <begin position="122"/>
        <end position="308"/>
    </location>
</feature>
<evidence type="ECO:0000313" key="10">
    <source>
        <dbReference type="EMBL" id="QBR90295.1"/>
    </source>
</evidence>
<dbReference type="InterPro" id="IPR035906">
    <property type="entry name" value="MetI-like_sf"/>
</dbReference>
<evidence type="ECO:0000256" key="2">
    <source>
        <dbReference type="ARBA" id="ARBA00022448"/>
    </source>
</evidence>
<dbReference type="EMBL" id="CP038266">
    <property type="protein sequence ID" value="QBR90295.1"/>
    <property type="molecule type" value="Genomic_DNA"/>
</dbReference>
<dbReference type="Gene3D" id="1.10.3720.10">
    <property type="entry name" value="MetI-like"/>
    <property type="match status" value="1"/>
</dbReference>
<organism evidence="10 11">
    <name type="scientific">Microbacterium wangchenii</name>
    <dbReference type="NCBI Taxonomy" id="2541726"/>
    <lineage>
        <taxon>Bacteria</taxon>
        <taxon>Bacillati</taxon>
        <taxon>Actinomycetota</taxon>
        <taxon>Actinomycetes</taxon>
        <taxon>Micrococcales</taxon>
        <taxon>Microbacteriaceae</taxon>
        <taxon>Microbacterium</taxon>
    </lineage>
</organism>
<evidence type="ECO:0000256" key="8">
    <source>
        <dbReference type="SAM" id="MobiDB-lite"/>
    </source>
</evidence>
<dbReference type="InterPro" id="IPR000515">
    <property type="entry name" value="MetI-like"/>
</dbReference>
<keyword evidence="3" id="KW-1003">Cell membrane</keyword>
<keyword evidence="6 7" id="KW-0472">Membrane</keyword>
<evidence type="ECO:0000256" key="7">
    <source>
        <dbReference type="RuleBase" id="RU363032"/>
    </source>
</evidence>
<accession>A0ABX5SYH1</accession>
<keyword evidence="11" id="KW-1185">Reference proteome</keyword>
<name>A0ABX5SYH1_9MICO</name>
<feature type="transmembrane region" description="Helical" evidence="7">
    <location>
        <begin position="126"/>
        <end position="151"/>
    </location>
</feature>
<keyword evidence="4 7" id="KW-0812">Transmembrane</keyword>
<dbReference type="PROSITE" id="PS50928">
    <property type="entry name" value="ABC_TM1"/>
    <property type="match status" value="1"/>
</dbReference>